<dbReference type="PANTHER" id="PTHR36115">
    <property type="entry name" value="PROLINE-RICH ANTIGEN HOMOLOG-RELATED"/>
    <property type="match status" value="1"/>
</dbReference>
<dbReference type="AlphaFoldDB" id="A0AA96WNA7"/>
<comment type="subcellular location">
    <subcellularLocation>
        <location evidence="1">Cell membrane</location>
        <topology evidence="1">Multi-pass membrane protein</topology>
    </subcellularLocation>
</comment>
<feature type="transmembrane region" description="Helical" evidence="6">
    <location>
        <begin position="12"/>
        <end position="38"/>
    </location>
</feature>
<name>A0AA96WNA7_LEPBY</name>
<keyword evidence="2" id="KW-1003">Cell membrane</keyword>
<evidence type="ECO:0000256" key="1">
    <source>
        <dbReference type="ARBA" id="ARBA00004651"/>
    </source>
</evidence>
<evidence type="ECO:0000259" key="7">
    <source>
        <dbReference type="Pfam" id="PF06271"/>
    </source>
</evidence>
<keyword evidence="5 6" id="KW-0472">Membrane</keyword>
<feature type="domain" description="RDD" evidence="7">
    <location>
        <begin position="4"/>
        <end position="138"/>
    </location>
</feature>
<evidence type="ECO:0000256" key="2">
    <source>
        <dbReference type="ARBA" id="ARBA00022475"/>
    </source>
</evidence>
<organism evidence="8">
    <name type="scientific">Leptolyngbya boryana CZ1</name>
    <dbReference type="NCBI Taxonomy" id="3060204"/>
    <lineage>
        <taxon>Bacteria</taxon>
        <taxon>Bacillati</taxon>
        <taxon>Cyanobacteriota</taxon>
        <taxon>Cyanophyceae</taxon>
        <taxon>Leptolyngbyales</taxon>
        <taxon>Leptolyngbyaceae</taxon>
        <taxon>Leptolyngbya group</taxon>
        <taxon>Leptolyngbya</taxon>
    </lineage>
</organism>
<dbReference type="EMBL" id="CP130144">
    <property type="protein sequence ID" value="WNZ43230.1"/>
    <property type="molecule type" value="Genomic_DNA"/>
</dbReference>
<reference evidence="8" key="1">
    <citation type="journal article" date="2023" name="Plants (Basel)">
        <title>Genomic Analysis of Leptolyngbya boryana CZ1 Reveals Efficient Carbon Fixation Modules.</title>
        <authorList>
            <person name="Bai X."/>
            <person name="Wang H."/>
            <person name="Cheng W."/>
            <person name="Wang J."/>
            <person name="Ma M."/>
            <person name="Hu H."/>
            <person name="Song Z."/>
            <person name="Ma H."/>
            <person name="Fan Y."/>
            <person name="Du C."/>
            <person name="Xu J."/>
        </authorList>
    </citation>
    <scope>NUCLEOTIDE SEQUENCE</scope>
    <source>
        <strain evidence="8">CZ1</strain>
    </source>
</reference>
<dbReference type="InterPro" id="IPR051791">
    <property type="entry name" value="Pra-immunoreactive"/>
</dbReference>
<dbReference type="GO" id="GO:0005886">
    <property type="term" value="C:plasma membrane"/>
    <property type="evidence" value="ECO:0007669"/>
    <property type="project" value="UniProtKB-SubCell"/>
</dbReference>
<evidence type="ECO:0000256" key="3">
    <source>
        <dbReference type="ARBA" id="ARBA00022692"/>
    </source>
</evidence>
<protein>
    <submittedName>
        <fullName evidence="8">RDD family protein</fullName>
    </submittedName>
</protein>
<evidence type="ECO:0000313" key="8">
    <source>
        <dbReference type="EMBL" id="WNZ43230.1"/>
    </source>
</evidence>
<sequence length="145" mass="16689">MPQANFLQRFLAWLIDQAILIILYSLAMFAIGLAAGVYNRSQIQIPDLLLSLGLIGFLLVLWLGHFLYFGYFWSRRERSIGMGMMNIRVVKVNYSSLSFVVAGLRGSIGYYLSSLIFCLGYLWFFVDEQQQTWHDKIFNTVVLKG</sequence>
<keyword evidence="4 6" id="KW-1133">Transmembrane helix</keyword>
<dbReference type="PANTHER" id="PTHR36115:SF4">
    <property type="entry name" value="MEMBRANE PROTEIN"/>
    <property type="match status" value="1"/>
</dbReference>
<proteinExistence type="predicted"/>
<keyword evidence="3 6" id="KW-0812">Transmembrane</keyword>
<accession>A0AA96WNA7</accession>
<evidence type="ECO:0000256" key="6">
    <source>
        <dbReference type="SAM" id="Phobius"/>
    </source>
</evidence>
<evidence type="ECO:0000256" key="5">
    <source>
        <dbReference type="ARBA" id="ARBA00023136"/>
    </source>
</evidence>
<dbReference type="InterPro" id="IPR010432">
    <property type="entry name" value="RDD"/>
</dbReference>
<feature type="transmembrane region" description="Helical" evidence="6">
    <location>
        <begin position="108"/>
        <end position="126"/>
    </location>
</feature>
<dbReference type="RefSeq" id="WP_190653393.1">
    <property type="nucleotide sequence ID" value="NZ_CP130144.1"/>
</dbReference>
<dbReference type="Pfam" id="PF06271">
    <property type="entry name" value="RDD"/>
    <property type="match status" value="1"/>
</dbReference>
<evidence type="ECO:0000256" key="4">
    <source>
        <dbReference type="ARBA" id="ARBA00022989"/>
    </source>
</evidence>
<feature type="transmembrane region" description="Helical" evidence="6">
    <location>
        <begin position="50"/>
        <end position="73"/>
    </location>
</feature>
<reference evidence="8" key="2">
    <citation type="submission" date="2023-07" db="EMBL/GenBank/DDBJ databases">
        <authorList>
            <person name="Bai X.-H."/>
            <person name="Wang H.-H."/>
            <person name="Wang J."/>
            <person name="Ma M.-Y."/>
            <person name="Hu H.-H."/>
            <person name="Song Z.-L."/>
            <person name="Ma H.-G."/>
            <person name="Fan Y."/>
            <person name="Du C.-Y."/>
            <person name="Xu J.-C."/>
        </authorList>
    </citation>
    <scope>NUCLEOTIDE SEQUENCE</scope>
    <source>
        <strain evidence="8">CZ1</strain>
    </source>
</reference>
<gene>
    <name evidence="8" type="ORF">Q2T42_15335</name>
</gene>